<organism evidence="2 3">
    <name type="scientific">Pedobacter albus</name>
    <dbReference type="NCBI Taxonomy" id="3113905"/>
    <lineage>
        <taxon>Bacteria</taxon>
        <taxon>Pseudomonadati</taxon>
        <taxon>Bacteroidota</taxon>
        <taxon>Sphingobacteriia</taxon>
        <taxon>Sphingobacteriales</taxon>
        <taxon>Sphingobacteriaceae</taxon>
        <taxon>Pedobacter</taxon>
    </lineage>
</organism>
<reference evidence="2 3" key="1">
    <citation type="submission" date="2024-01" db="EMBL/GenBank/DDBJ databases">
        <title>Pedobacter sp. nov., isolated from fresh soil.</title>
        <authorList>
            <person name="Le N.T.T."/>
        </authorList>
    </citation>
    <scope>NUCLEOTIDE SEQUENCE [LARGE SCALE GENOMIC DNA]</scope>
    <source>
        <strain evidence="2 3">KR3-3</strain>
    </source>
</reference>
<feature type="transmembrane region" description="Helical" evidence="1">
    <location>
        <begin position="6"/>
        <end position="22"/>
    </location>
</feature>
<accession>A0ABU7IAN0</accession>
<sequence>MKKSNLLILAFATFLLLLFVYYKQQQRNRKLLVTNGVLTTAKFIDYFQPVTAGQSGLRFIYYVRERRYHAMAYYHVSDNYVEYVGRQVPVIYQKDDPDNNRILLTKPDFAQFGLPFPDSLAWIDSMLQ</sequence>
<evidence type="ECO:0000313" key="2">
    <source>
        <dbReference type="EMBL" id="MEE1946416.1"/>
    </source>
</evidence>
<evidence type="ECO:0000256" key="1">
    <source>
        <dbReference type="SAM" id="Phobius"/>
    </source>
</evidence>
<proteinExistence type="predicted"/>
<keyword evidence="1" id="KW-0812">Transmembrane</keyword>
<keyword evidence="3" id="KW-1185">Reference proteome</keyword>
<comment type="caution">
    <text evidence="2">The sequence shown here is derived from an EMBL/GenBank/DDBJ whole genome shotgun (WGS) entry which is preliminary data.</text>
</comment>
<dbReference type="EMBL" id="JAZDQT010000002">
    <property type="protein sequence ID" value="MEE1946416.1"/>
    <property type="molecule type" value="Genomic_DNA"/>
</dbReference>
<keyword evidence="1" id="KW-0472">Membrane</keyword>
<name>A0ABU7IAN0_9SPHI</name>
<gene>
    <name evidence="2" type="ORF">VRU48_14930</name>
</gene>
<protein>
    <submittedName>
        <fullName evidence="2">DUF3592 domain-containing protein</fullName>
    </submittedName>
</protein>
<dbReference type="RefSeq" id="WP_330108716.1">
    <property type="nucleotide sequence ID" value="NZ_JAZDQT010000002.1"/>
</dbReference>
<dbReference type="Proteomes" id="UP001336835">
    <property type="component" value="Unassembled WGS sequence"/>
</dbReference>
<evidence type="ECO:0000313" key="3">
    <source>
        <dbReference type="Proteomes" id="UP001336835"/>
    </source>
</evidence>
<keyword evidence="1" id="KW-1133">Transmembrane helix</keyword>